<evidence type="ECO:0000256" key="1">
    <source>
        <dbReference type="SAM" id="Phobius"/>
    </source>
</evidence>
<comment type="caution">
    <text evidence="2">The sequence shown here is derived from an EMBL/GenBank/DDBJ whole genome shotgun (WGS) entry which is preliminary data.</text>
</comment>
<feature type="transmembrane region" description="Helical" evidence="1">
    <location>
        <begin position="107"/>
        <end position="127"/>
    </location>
</feature>
<evidence type="ECO:0000313" key="3">
    <source>
        <dbReference type="Proteomes" id="UP000248714"/>
    </source>
</evidence>
<proteinExistence type="predicted"/>
<name>A0ABX9EFP6_9PSEU</name>
<feature type="transmembrane region" description="Helical" evidence="1">
    <location>
        <begin position="15"/>
        <end position="43"/>
    </location>
</feature>
<sequence length="224" mass="24247">MRELVATHWWRTVPAVAAVIITALGDVSMSAVLPTLVWCVALARTRRTGLIVGLVLLGSLEWFVAPRVLWWSGPWVPSPLDLLWLYPLLAALVCETGAVVERRQPAGVLTLLAVVTLGLLATGIKVLDHDFVKPESEGVLPGPSGVRVVEGDGGCGYCWRDLDATGDRAGEVMRAHLTSRGFTPASPLGAERMCRHTGVFVPYVVCAELRDRAPGSVRVTWYVE</sequence>
<evidence type="ECO:0000313" key="2">
    <source>
        <dbReference type="EMBL" id="RAS69828.1"/>
    </source>
</evidence>
<feature type="transmembrane region" description="Helical" evidence="1">
    <location>
        <begin position="50"/>
        <end position="70"/>
    </location>
</feature>
<keyword evidence="3" id="KW-1185">Reference proteome</keyword>
<accession>A0ABX9EFP6</accession>
<keyword evidence="1" id="KW-0472">Membrane</keyword>
<keyword evidence="1" id="KW-1133">Transmembrane helix</keyword>
<dbReference type="EMBL" id="QLTT01000001">
    <property type="protein sequence ID" value="RAS69828.1"/>
    <property type="molecule type" value="Genomic_DNA"/>
</dbReference>
<organism evidence="2 3">
    <name type="scientific">Lentzea atacamensis</name>
    <dbReference type="NCBI Taxonomy" id="531938"/>
    <lineage>
        <taxon>Bacteria</taxon>
        <taxon>Bacillati</taxon>
        <taxon>Actinomycetota</taxon>
        <taxon>Actinomycetes</taxon>
        <taxon>Pseudonocardiales</taxon>
        <taxon>Pseudonocardiaceae</taxon>
        <taxon>Lentzea</taxon>
    </lineage>
</organism>
<reference evidence="2 3" key="1">
    <citation type="submission" date="2018-06" db="EMBL/GenBank/DDBJ databases">
        <title>Genomic Encyclopedia of Type Strains, Phase IV (KMG-IV): sequencing the most valuable type-strain genomes for metagenomic binning, comparative biology and taxonomic classification.</title>
        <authorList>
            <person name="Goeker M."/>
        </authorList>
    </citation>
    <scope>NUCLEOTIDE SEQUENCE [LARGE SCALE GENOMIC DNA]</scope>
    <source>
        <strain evidence="2 3">DSM 45479</strain>
    </source>
</reference>
<dbReference type="Proteomes" id="UP000248714">
    <property type="component" value="Unassembled WGS sequence"/>
</dbReference>
<protein>
    <submittedName>
        <fullName evidence="2">Uncharacterized protein</fullName>
    </submittedName>
</protein>
<feature type="transmembrane region" description="Helical" evidence="1">
    <location>
        <begin position="82"/>
        <end position="100"/>
    </location>
</feature>
<keyword evidence="1" id="KW-0812">Transmembrane</keyword>
<gene>
    <name evidence="2" type="ORF">C8D87_101128</name>
</gene>